<feature type="compositionally biased region" description="Low complexity" evidence="10">
    <location>
        <begin position="333"/>
        <end position="349"/>
    </location>
</feature>
<reference evidence="12 13" key="1">
    <citation type="submission" date="2021-03" db="EMBL/GenBank/DDBJ databases">
        <title>Sequencing the genomes of 1000 actinobacteria strains.</title>
        <authorList>
            <person name="Klenk H.-P."/>
        </authorList>
    </citation>
    <scope>NUCLEOTIDE SEQUENCE [LARGE SCALE GENOMIC DNA]</scope>
    <source>
        <strain evidence="12 13">DSM 18824</strain>
    </source>
</reference>
<keyword evidence="5 9" id="KW-0653">Protein transport</keyword>
<evidence type="ECO:0000256" key="7">
    <source>
        <dbReference type="ARBA" id="ARBA00023010"/>
    </source>
</evidence>
<dbReference type="InterPro" id="IPR055344">
    <property type="entry name" value="SecD_SecF_C_bact"/>
</dbReference>
<evidence type="ECO:0000256" key="9">
    <source>
        <dbReference type="HAMAP-Rule" id="MF_01464"/>
    </source>
</evidence>
<keyword evidence="2 9" id="KW-0813">Transport</keyword>
<dbReference type="NCBIfam" id="TIGR00916">
    <property type="entry name" value="2A0604s01"/>
    <property type="match status" value="1"/>
</dbReference>
<dbReference type="HAMAP" id="MF_01464_B">
    <property type="entry name" value="SecF_B"/>
    <property type="match status" value="1"/>
</dbReference>
<feature type="transmembrane region" description="Helical" evidence="9">
    <location>
        <begin position="145"/>
        <end position="164"/>
    </location>
</feature>
<evidence type="ECO:0000256" key="2">
    <source>
        <dbReference type="ARBA" id="ARBA00022448"/>
    </source>
</evidence>
<dbReference type="SUPFAM" id="SSF82866">
    <property type="entry name" value="Multidrug efflux transporter AcrB transmembrane domain"/>
    <property type="match status" value="1"/>
</dbReference>
<gene>
    <name evidence="9" type="primary">secF</name>
    <name evidence="12" type="ORF">JOF29_003266</name>
</gene>
<comment type="caution">
    <text evidence="12">The sequence shown here is derived from an EMBL/GenBank/DDBJ whole genome shotgun (WGS) entry which is preliminary data.</text>
</comment>
<evidence type="ECO:0000256" key="8">
    <source>
        <dbReference type="ARBA" id="ARBA00023136"/>
    </source>
</evidence>
<keyword evidence="6 9" id="KW-1133">Transmembrane helix</keyword>
<dbReference type="InterPro" id="IPR022646">
    <property type="entry name" value="SecD/SecF_CS"/>
</dbReference>
<dbReference type="PANTHER" id="PTHR30081">
    <property type="entry name" value="PROTEIN-EXPORT MEMBRANE PROTEIN SEC"/>
    <property type="match status" value="1"/>
</dbReference>
<evidence type="ECO:0000256" key="10">
    <source>
        <dbReference type="SAM" id="MobiDB-lite"/>
    </source>
</evidence>
<dbReference type="InterPro" id="IPR048634">
    <property type="entry name" value="SecD_SecF_C"/>
</dbReference>
<protein>
    <recommendedName>
        <fullName evidence="9">Protein-export membrane protein SecF</fullName>
    </recommendedName>
</protein>
<dbReference type="Proteomes" id="UP000755585">
    <property type="component" value="Unassembled WGS sequence"/>
</dbReference>
<feature type="compositionally biased region" description="Basic residues" evidence="10">
    <location>
        <begin position="385"/>
        <end position="395"/>
    </location>
</feature>
<keyword evidence="3 9" id="KW-1003">Cell membrane</keyword>
<keyword evidence="13" id="KW-1185">Reference proteome</keyword>
<feature type="transmembrane region" description="Helical" evidence="9">
    <location>
        <begin position="197"/>
        <end position="218"/>
    </location>
</feature>
<feature type="transmembrane region" description="Helical" evidence="9">
    <location>
        <begin position="256"/>
        <end position="275"/>
    </location>
</feature>
<keyword evidence="4 9" id="KW-0812">Transmembrane</keyword>
<keyword evidence="8 9" id="KW-0472">Membrane</keyword>
<dbReference type="Pfam" id="PF02355">
    <property type="entry name" value="SecD_SecF_C"/>
    <property type="match status" value="1"/>
</dbReference>
<dbReference type="EMBL" id="JAGINT010000001">
    <property type="protein sequence ID" value="MBP2352183.1"/>
    <property type="molecule type" value="Genomic_DNA"/>
</dbReference>
<dbReference type="InterPro" id="IPR022645">
    <property type="entry name" value="SecD/SecF_bac"/>
</dbReference>
<evidence type="ECO:0000256" key="3">
    <source>
        <dbReference type="ARBA" id="ARBA00022475"/>
    </source>
</evidence>
<evidence type="ECO:0000256" key="6">
    <source>
        <dbReference type="ARBA" id="ARBA00022989"/>
    </source>
</evidence>
<evidence type="ECO:0000313" key="13">
    <source>
        <dbReference type="Proteomes" id="UP000755585"/>
    </source>
</evidence>
<feature type="domain" description="Protein export membrane protein SecD/SecF C-terminal" evidence="11">
    <location>
        <begin position="124"/>
        <end position="309"/>
    </location>
</feature>
<comment type="similarity">
    <text evidence="9">Belongs to the SecD/SecF family. SecF subfamily.</text>
</comment>
<comment type="subcellular location">
    <subcellularLocation>
        <location evidence="1 9">Cell membrane</location>
        <topology evidence="1 9">Multi-pass membrane protein</topology>
    </subcellularLocation>
</comment>
<organism evidence="12 13">
    <name type="scientific">Kribbella aluminosa</name>
    <dbReference type="NCBI Taxonomy" id="416017"/>
    <lineage>
        <taxon>Bacteria</taxon>
        <taxon>Bacillati</taxon>
        <taxon>Actinomycetota</taxon>
        <taxon>Actinomycetes</taxon>
        <taxon>Propionibacteriales</taxon>
        <taxon>Kribbellaceae</taxon>
        <taxon>Kribbella</taxon>
    </lineage>
</organism>
<sequence length="395" mass="41506">MSKLGQIGARLHRGEVSYDFIGHRKFWFSLSAVLVIVSLAGLFARGLALGIEFRGGVEYEANVKVTNSTVDDFTNTVKATNAKGLGDPVVTTINNQKVRVQTKPLDQTDIGRVRDAIGKEAGIPAEQVTSQQIGASWGKQIADKAVLALIVFLVLVFAVIWLYFREAKASAAAIIALVHDVTITVGVYALVGFDVTPATVIGVLTILGYSLYDTVVVYDKVRENTRGITGSNRFTYSDATNLAVNQTVVRSINTTVTALLPVGAILVVGTVVLGTGPLKDLSLALFVGIAIGAYSSIFIAPSLLAVFKEREPAMQALSKRVAAKKVQAAKAAAAPAEPATAGAPADAAARSVVQDAPRKADRATGSAPAASTRPMKAAAAGRPQPTRKPRSKRGK</sequence>
<proteinExistence type="inferred from homology"/>
<dbReference type="InterPro" id="IPR022813">
    <property type="entry name" value="SecD/SecF_arch_bac"/>
</dbReference>
<evidence type="ECO:0000256" key="5">
    <source>
        <dbReference type="ARBA" id="ARBA00022927"/>
    </source>
</evidence>
<evidence type="ECO:0000313" key="12">
    <source>
        <dbReference type="EMBL" id="MBP2352183.1"/>
    </source>
</evidence>
<dbReference type="NCBIfam" id="TIGR00966">
    <property type="entry name" value="transloc_SecF"/>
    <property type="match status" value="1"/>
</dbReference>
<feature type="transmembrane region" description="Helical" evidence="9">
    <location>
        <begin position="26"/>
        <end position="44"/>
    </location>
</feature>
<evidence type="ECO:0000259" key="11">
    <source>
        <dbReference type="Pfam" id="PF02355"/>
    </source>
</evidence>
<dbReference type="InterPro" id="IPR005665">
    <property type="entry name" value="SecF_bac"/>
</dbReference>
<name>A0ABS4UKK7_9ACTN</name>
<feature type="transmembrane region" description="Helical" evidence="9">
    <location>
        <begin position="171"/>
        <end position="191"/>
    </location>
</feature>
<comment type="function">
    <text evidence="9">Part of the Sec protein translocase complex. Interacts with the SecYEG preprotein conducting channel. SecDF uses the proton motive force (PMF) to complete protein translocation after the ATP-dependent function of SecA.</text>
</comment>
<dbReference type="RefSeq" id="WP_209694979.1">
    <property type="nucleotide sequence ID" value="NZ_BAAAVU010000009.1"/>
</dbReference>
<dbReference type="Pfam" id="PF07549">
    <property type="entry name" value="Sec_GG"/>
    <property type="match status" value="1"/>
</dbReference>
<accession>A0ABS4UKK7</accession>
<evidence type="ECO:0000256" key="4">
    <source>
        <dbReference type="ARBA" id="ARBA00022692"/>
    </source>
</evidence>
<dbReference type="PANTHER" id="PTHR30081:SF8">
    <property type="entry name" value="PROTEIN TRANSLOCASE SUBUNIT SECF"/>
    <property type="match status" value="1"/>
</dbReference>
<evidence type="ECO:0000256" key="1">
    <source>
        <dbReference type="ARBA" id="ARBA00004651"/>
    </source>
</evidence>
<dbReference type="Gene3D" id="1.20.1640.10">
    <property type="entry name" value="Multidrug efflux transporter AcrB transmembrane domain"/>
    <property type="match status" value="1"/>
</dbReference>
<feature type="transmembrane region" description="Helical" evidence="9">
    <location>
        <begin position="281"/>
        <end position="307"/>
    </location>
</feature>
<keyword evidence="7 9" id="KW-0811">Translocation</keyword>
<feature type="region of interest" description="Disordered" evidence="10">
    <location>
        <begin position="333"/>
        <end position="395"/>
    </location>
</feature>
<dbReference type="PRINTS" id="PR01755">
    <property type="entry name" value="SECFTRNLCASE"/>
</dbReference>
<comment type="subunit">
    <text evidence="9">Forms a complex with SecD. Part of the essential Sec protein translocation apparatus which comprises SecA, SecYEG and auxiliary proteins SecDF. Other proteins may also be involved.</text>
</comment>